<dbReference type="InterPro" id="IPR008250">
    <property type="entry name" value="ATPase_P-typ_transduc_dom_A_sf"/>
</dbReference>
<accession>A0A917LN94</accession>
<dbReference type="Pfam" id="PF00122">
    <property type="entry name" value="E1-E2_ATPase"/>
    <property type="match status" value="1"/>
</dbReference>
<dbReference type="Gene3D" id="2.70.150.10">
    <property type="entry name" value="Calcium-transporting ATPase, cytoplasmic transduction domain A"/>
    <property type="match status" value="1"/>
</dbReference>
<evidence type="ECO:0000313" key="3">
    <source>
        <dbReference type="EMBL" id="GGG47166.1"/>
    </source>
</evidence>
<dbReference type="InterPro" id="IPR059000">
    <property type="entry name" value="ATPase_P-type_domA"/>
</dbReference>
<feature type="region of interest" description="Disordered" evidence="1">
    <location>
        <begin position="1"/>
        <end position="29"/>
    </location>
</feature>
<dbReference type="AlphaFoldDB" id="A0A917LN94"/>
<sequence length="91" mass="9796">MEPWAEGENHVDESMVNGEPMPVQKAKGDRLIGGTVNWTDPGYKVHTYSRSGKQELEAACVIHEAVRAPALDSLKPGAAGIAVECGRPRLN</sequence>
<evidence type="ECO:0000259" key="2">
    <source>
        <dbReference type="Pfam" id="PF00122"/>
    </source>
</evidence>
<dbReference type="EMBL" id="BMIY01000001">
    <property type="protein sequence ID" value="GGG47166.1"/>
    <property type="molecule type" value="Genomic_DNA"/>
</dbReference>
<feature type="domain" description="P-type ATPase A" evidence="2">
    <location>
        <begin position="6"/>
        <end position="42"/>
    </location>
</feature>
<protein>
    <recommendedName>
        <fullName evidence="2">P-type ATPase A domain-containing protein</fullName>
    </recommendedName>
</protein>
<keyword evidence="4" id="KW-1185">Reference proteome</keyword>
<dbReference type="Proteomes" id="UP000627715">
    <property type="component" value="Unassembled WGS sequence"/>
</dbReference>
<evidence type="ECO:0000313" key="4">
    <source>
        <dbReference type="Proteomes" id="UP000627715"/>
    </source>
</evidence>
<proteinExistence type="predicted"/>
<gene>
    <name evidence="3" type="ORF">GCM10011403_00350</name>
</gene>
<name>A0A917LN94_9GAMM</name>
<evidence type="ECO:0000256" key="1">
    <source>
        <dbReference type="SAM" id="MobiDB-lite"/>
    </source>
</evidence>
<reference evidence="3" key="2">
    <citation type="submission" date="2020-09" db="EMBL/GenBank/DDBJ databases">
        <authorList>
            <person name="Sun Q."/>
            <person name="Zhou Y."/>
        </authorList>
    </citation>
    <scope>NUCLEOTIDE SEQUENCE</scope>
    <source>
        <strain evidence="3">CGMCC 1.15425</strain>
    </source>
</reference>
<comment type="caution">
    <text evidence="3">The sequence shown here is derived from an EMBL/GenBank/DDBJ whole genome shotgun (WGS) entry which is preliminary data.</text>
</comment>
<reference evidence="3" key="1">
    <citation type="journal article" date="2014" name="Int. J. Syst. Evol. Microbiol.">
        <title>Complete genome sequence of Corynebacterium casei LMG S-19264T (=DSM 44701T), isolated from a smear-ripened cheese.</title>
        <authorList>
            <consortium name="US DOE Joint Genome Institute (JGI-PGF)"/>
            <person name="Walter F."/>
            <person name="Albersmeier A."/>
            <person name="Kalinowski J."/>
            <person name="Ruckert C."/>
        </authorList>
    </citation>
    <scope>NUCLEOTIDE SEQUENCE</scope>
    <source>
        <strain evidence="3">CGMCC 1.15425</strain>
    </source>
</reference>
<dbReference type="SUPFAM" id="SSF81653">
    <property type="entry name" value="Calcium ATPase, transduction domain A"/>
    <property type="match status" value="1"/>
</dbReference>
<dbReference type="RefSeq" id="WP_068893795.1">
    <property type="nucleotide sequence ID" value="NZ_BMIY01000001.1"/>
</dbReference>
<organism evidence="3 4">
    <name type="scientific">Pseudohongiella nitratireducens</name>
    <dbReference type="NCBI Taxonomy" id="1768907"/>
    <lineage>
        <taxon>Bacteria</taxon>
        <taxon>Pseudomonadati</taxon>
        <taxon>Pseudomonadota</taxon>
        <taxon>Gammaproteobacteria</taxon>
        <taxon>Pseudomonadales</taxon>
        <taxon>Pseudohongiellaceae</taxon>
        <taxon>Pseudohongiella</taxon>
    </lineage>
</organism>